<reference evidence="3 4" key="1">
    <citation type="submission" date="2017-02" db="EMBL/GenBank/DDBJ databases">
        <title>Complete genome sequences of Mycobacterium kansasii strains isolated from rhesus macaques.</title>
        <authorList>
            <person name="Panda A."/>
            <person name="Nagaraj S."/>
            <person name="Zhao X."/>
            <person name="Tettelin H."/>
            <person name="Detolla L.J."/>
        </authorList>
    </citation>
    <scope>NUCLEOTIDE SEQUENCE [LARGE SCALE GENOMIC DNA]</scope>
    <source>
        <strain evidence="2 3">11-3469</strain>
        <strain evidence="1 4">11-3813</strain>
    </source>
</reference>
<dbReference type="AlphaFoldDB" id="A0A1V3WTR6"/>
<comment type="caution">
    <text evidence="1">The sequence shown here is derived from an EMBL/GenBank/DDBJ whole genome shotgun (WGS) entry which is preliminary data.</text>
</comment>
<dbReference type="Proteomes" id="UP000189229">
    <property type="component" value="Unassembled WGS sequence"/>
</dbReference>
<evidence type="ECO:0000313" key="1">
    <source>
        <dbReference type="EMBL" id="OOK70320.1"/>
    </source>
</evidence>
<organism evidence="1 4">
    <name type="scientific">Mycobacterium kansasii</name>
    <dbReference type="NCBI Taxonomy" id="1768"/>
    <lineage>
        <taxon>Bacteria</taxon>
        <taxon>Bacillati</taxon>
        <taxon>Actinomycetota</taxon>
        <taxon>Actinomycetes</taxon>
        <taxon>Mycobacteriales</taxon>
        <taxon>Mycobacteriaceae</taxon>
        <taxon>Mycobacterium</taxon>
    </lineage>
</organism>
<sequence length="38" mass="3647">MAAIFIAQSATAAALTVASLGTAVRPPGAPRVGPPLAM</sequence>
<evidence type="ECO:0000313" key="3">
    <source>
        <dbReference type="Proteomes" id="UP000188532"/>
    </source>
</evidence>
<evidence type="ECO:0000313" key="4">
    <source>
        <dbReference type="Proteomes" id="UP000189229"/>
    </source>
</evidence>
<evidence type="ECO:0000313" key="2">
    <source>
        <dbReference type="EMBL" id="OOK74644.1"/>
    </source>
</evidence>
<proteinExistence type="predicted"/>
<dbReference type="EMBL" id="MVBM01000006">
    <property type="protein sequence ID" value="OOK70320.1"/>
    <property type="molecule type" value="Genomic_DNA"/>
</dbReference>
<gene>
    <name evidence="2" type="ORF">BZL29_4120</name>
    <name evidence="1" type="ORF">BZL30_6058</name>
</gene>
<accession>A0A1V3WTR6</accession>
<name>A0A1V3WTR6_MYCKA</name>
<dbReference type="Proteomes" id="UP000188532">
    <property type="component" value="Unassembled WGS sequence"/>
</dbReference>
<dbReference type="EMBL" id="MVBN01000004">
    <property type="protein sequence ID" value="OOK74644.1"/>
    <property type="molecule type" value="Genomic_DNA"/>
</dbReference>
<protein>
    <submittedName>
        <fullName evidence="1">Uncharacterized protein</fullName>
    </submittedName>
</protein>